<comment type="caution">
    <text evidence="2">The sequence shown here is derived from an EMBL/GenBank/DDBJ whole genome shotgun (WGS) entry which is preliminary data.</text>
</comment>
<keyword evidence="1" id="KW-0732">Signal</keyword>
<proteinExistence type="predicted"/>
<dbReference type="EMBL" id="JABANN010000078">
    <property type="protein sequence ID" value="KAF4672396.1"/>
    <property type="molecule type" value="Genomic_DNA"/>
</dbReference>
<name>A0A7J6MLR0_PEROL</name>
<gene>
    <name evidence="2" type="ORF">FOL46_009025</name>
</gene>
<evidence type="ECO:0000256" key="1">
    <source>
        <dbReference type="SAM" id="SignalP"/>
    </source>
</evidence>
<dbReference type="AlphaFoldDB" id="A0A7J6MLR0"/>
<accession>A0A7J6MLR0</accession>
<protein>
    <submittedName>
        <fullName evidence="2">Uncharacterized protein</fullName>
    </submittedName>
</protein>
<evidence type="ECO:0000313" key="2">
    <source>
        <dbReference type="EMBL" id="KAF4672396.1"/>
    </source>
</evidence>
<sequence>MSTKGIAIAASFAVAFISNISLGDAAGALAYPDIHDDFPQLDDESIMQDRHGLDARCLFGDRGENPDIWSPAMAIGVWNSIKTRAIVCPKNNDTEAFYSRFTLSGVLAIYEEKGQPMLAFYERPPHDSGLDPLRDLENPKLREMVAHLKK</sequence>
<organism evidence="2 3">
    <name type="scientific">Perkinsus olseni</name>
    <name type="common">Perkinsus atlanticus</name>
    <dbReference type="NCBI Taxonomy" id="32597"/>
    <lineage>
        <taxon>Eukaryota</taxon>
        <taxon>Sar</taxon>
        <taxon>Alveolata</taxon>
        <taxon>Perkinsozoa</taxon>
        <taxon>Perkinsea</taxon>
        <taxon>Perkinsida</taxon>
        <taxon>Perkinsidae</taxon>
        <taxon>Perkinsus</taxon>
    </lineage>
</organism>
<feature type="signal peptide" evidence="1">
    <location>
        <begin position="1"/>
        <end position="25"/>
    </location>
</feature>
<evidence type="ECO:0000313" key="3">
    <source>
        <dbReference type="Proteomes" id="UP000572268"/>
    </source>
</evidence>
<dbReference type="Proteomes" id="UP000572268">
    <property type="component" value="Unassembled WGS sequence"/>
</dbReference>
<reference evidence="2 3" key="1">
    <citation type="submission" date="2020-04" db="EMBL/GenBank/DDBJ databases">
        <title>Perkinsus olseni comparative genomics.</title>
        <authorList>
            <person name="Bogema D.R."/>
        </authorList>
    </citation>
    <scope>NUCLEOTIDE SEQUENCE [LARGE SCALE GENOMIC DNA]</scope>
    <source>
        <strain evidence="2">ATCC PRA-31</strain>
    </source>
</reference>
<feature type="chain" id="PRO_5029914756" evidence="1">
    <location>
        <begin position="26"/>
        <end position="150"/>
    </location>
</feature>